<sequence>MISAPRGSYGTVVKNTLKTIATGSARSGPFTALASQDAFISDLSVKTVSKNQTGLPARTDPIIMADVSRQADTANGSAGHDVVVFTEIWLKSGVYDTEILCSVYRRCRYDRKYQTFSNGAIYKVVRADSFVLPEDVHHRTLYSDMNGVVIYKAAKLTQLKYKYLFCKVN</sequence>
<reference evidence="2" key="1">
    <citation type="submission" date="2015-01" db="EMBL/GenBank/DDBJ databases">
        <authorList>
            <person name="Aksoy S."/>
            <person name="Warren W."/>
            <person name="Wilson R.K."/>
        </authorList>
    </citation>
    <scope>NUCLEOTIDE SEQUENCE [LARGE SCALE GENOMIC DNA]</scope>
    <source>
        <strain evidence="2">IAEA</strain>
    </source>
</reference>
<evidence type="ECO:0000313" key="1">
    <source>
        <dbReference type="EnsemblMetazoa" id="GPPI047301-PA"/>
    </source>
</evidence>
<dbReference type="EnsemblMetazoa" id="GPPI047301-RA">
    <property type="protein sequence ID" value="GPPI047301-PA"/>
    <property type="gene ID" value="GPPI047301"/>
</dbReference>
<dbReference type="Proteomes" id="UP000092460">
    <property type="component" value="Unassembled WGS sequence"/>
</dbReference>
<evidence type="ECO:0000313" key="2">
    <source>
        <dbReference type="Proteomes" id="UP000092460"/>
    </source>
</evidence>
<proteinExistence type="predicted"/>
<dbReference type="EMBL" id="JXJN01024507">
    <property type="status" value="NOT_ANNOTATED_CDS"/>
    <property type="molecule type" value="Genomic_DNA"/>
</dbReference>
<name>A0A1B0C2D8_9MUSC</name>
<dbReference type="AlphaFoldDB" id="A0A1B0C2D8"/>
<dbReference type="VEuPathDB" id="VectorBase:GPPI047301"/>
<accession>A0A1B0C2D8</accession>
<organism evidence="1 2">
    <name type="scientific">Glossina palpalis gambiensis</name>
    <dbReference type="NCBI Taxonomy" id="67801"/>
    <lineage>
        <taxon>Eukaryota</taxon>
        <taxon>Metazoa</taxon>
        <taxon>Ecdysozoa</taxon>
        <taxon>Arthropoda</taxon>
        <taxon>Hexapoda</taxon>
        <taxon>Insecta</taxon>
        <taxon>Pterygota</taxon>
        <taxon>Neoptera</taxon>
        <taxon>Endopterygota</taxon>
        <taxon>Diptera</taxon>
        <taxon>Brachycera</taxon>
        <taxon>Muscomorpha</taxon>
        <taxon>Hippoboscoidea</taxon>
        <taxon>Glossinidae</taxon>
        <taxon>Glossina</taxon>
    </lineage>
</organism>
<protein>
    <submittedName>
        <fullName evidence="1">Uncharacterized protein</fullName>
    </submittedName>
</protein>
<reference evidence="1" key="2">
    <citation type="submission" date="2020-05" db="UniProtKB">
        <authorList>
            <consortium name="EnsemblMetazoa"/>
        </authorList>
    </citation>
    <scope>IDENTIFICATION</scope>
    <source>
        <strain evidence="1">IAEA</strain>
    </source>
</reference>
<keyword evidence="2" id="KW-1185">Reference proteome</keyword>